<comment type="cofactor">
    <cofactor evidence="17">
        <name>Mo-molybdopterin</name>
        <dbReference type="ChEBI" id="CHEBI:71302"/>
    </cofactor>
    <text evidence="17">Binds 1 Mo-molybdopterin (Mo-MPT) cofactor per subunit.</text>
</comment>
<dbReference type="Pfam" id="PF20256">
    <property type="entry name" value="MoCoBD_2"/>
    <property type="match status" value="1"/>
</dbReference>
<dbReference type="Gene3D" id="3.10.20.30">
    <property type="match status" value="1"/>
</dbReference>
<feature type="binding site" evidence="17">
    <location>
        <position position="873"/>
    </location>
    <ligand>
        <name>Mo-molybdopterin</name>
        <dbReference type="ChEBI" id="CHEBI:71302"/>
    </ligand>
    <ligandPart>
        <name>Mo</name>
        <dbReference type="ChEBI" id="CHEBI:28685"/>
    </ligandPart>
</feature>
<dbReference type="PROSITE" id="PS51085">
    <property type="entry name" value="2FE2S_FER_2"/>
    <property type="match status" value="1"/>
</dbReference>
<dbReference type="InterPro" id="IPR000674">
    <property type="entry name" value="Ald_Oxase/Xan_DH_a/b"/>
</dbReference>
<evidence type="ECO:0000256" key="12">
    <source>
        <dbReference type="ARBA" id="ARBA00023027"/>
    </source>
</evidence>
<comment type="cofactor">
    <cofactor evidence="1 16">
        <name>FAD</name>
        <dbReference type="ChEBI" id="CHEBI:57692"/>
    </cofactor>
</comment>
<dbReference type="SUPFAM" id="SSF47741">
    <property type="entry name" value="CO dehydrogenase ISP C-domain like"/>
    <property type="match status" value="1"/>
</dbReference>
<dbReference type="SUPFAM" id="SSF54665">
    <property type="entry name" value="CO dehydrogenase molybdoprotein N-domain-like"/>
    <property type="match status" value="1"/>
</dbReference>
<sequence length="1492" mass="164291">MVRTSNNRGDIVALPPHPSAATVRIRPPRYISVPAEAVGTSRDINIVELREGGVYIRWGDGTDNRGNIVPLFCPLTLPRPLGRGLCNKKKNDSVAADAVRGGTSGNIKIAGDDESVKQNRVDFFLNGKPHHVNLNHDSNITAESRLVDFIRDQAGLKGTKFMCREGGCGACVVTVKSKDPLTGADFIRAVNSCLVPVFCADGWDITTIEGLGDRVKGYHKIQDQVVKFNASQCGYCTPGMIMNFHSLTQSNPSFKMEQVEDAFDGNICRCTGYRPILDAFKAMSGNASEELKRKMAQPESTKCPCSGMTCCQQINPPEISELTEKFENCSMEETKLYLNLKSGEKWIRATNLVTLFEVVQHFVTSGTNYRIIAGNTGTGVYKNDGPYQAYLDISSVPELKNAVLSATTGVQIGAGVTLFHAIDHFQKASELPGYFYMAQISKHLKRVANTPIRNAATLGGNLMLKHFHADFPSDVFVLLDCVGAKVLIASSPTVSREYSITEFKAMGMNGKIILSINFPPYRGGNYYFKSFKIGRRLQNAHAYVNCAILMKVDTNRNFSVRDKPSIVFGGISPDFSHAVNTEIYFVGKFLNQKTISGAIESLQREVQPTSGGVEADPKYRKILTQALLYKFILGILGDSVSPRVQSGARDIDRYLMQGKQDFDTSDTSEWPLYQPISKIEGKVQASGEAEYVNDMESRFGELFGAFVVTSVANAKIQRVDASEALLIPGVERFIQAKDVPGINNAAIFYPEAEEIFISERVTHAGQAVGLILAESREIAVLAAKKVSVLYTDVKKPILTVKESLRLARDEGRMEDWILNRTMSSGGQEEHVAVGGTMIRGEFQIGSQYHFHMETQTCLCIPKEDGMDVFSASQFPHGVQAIVAIALGVPIHRWPPKRFWTSKCLKLSKIIIDTLAILEAFGHFGRPKFGIQYWLKPVLDVYFGLKWLKPGIISVSIRRLGGAYGAKISKATNVATACAVAAKVTNRPVRVVLDLETNMKMIGKRLPYLAKYEVGVDKDGKIMSLKCDIFCDPGSVGNEATSFLAVFNLQNCYRATGWDATSGKAITNTHPNTYCRAPGSTQGIAIIENIMEHIASAVNLDPLQVRMNNLISNGDAIFGIPGLKFKGENPVQKMIQDLKTSSAFDERKPFVDNFNKVGVKFAREVAQRMRSDFERISNNRWKKRGLSIVPMRYPNVYPDIVLRFPVYIAVYAADGTVNVSHAGIEMGQGINTKCAQVVAHELNIPIEKVKIEPTSTLISPNGGITGGAITSELVCHAAVQCCKQLLAKMAPVKATLDNPTWEETAMACYKAHVLLTAHHQDKLDDVQPYDIWGVTLTEVELDVLTGEFKIVRVDLIEDAGKSISPNVDIGQIEGAFVMGLGLWTTEKLTYDETTGELMTHNTWNYKPPLPRDIPEDFRITMVRNRANPYGVLGSKATGEAPLTMSVSVLFALRYALNSARMDAGSTEWYQMDAPVTPEELQAFALTSKDNFII</sequence>
<evidence type="ECO:0000256" key="10">
    <source>
        <dbReference type="ARBA" id="ARBA00023004"/>
    </source>
</evidence>
<dbReference type="InterPro" id="IPR008274">
    <property type="entry name" value="AldOxase/xan_DH_MoCoBD1"/>
</dbReference>
<dbReference type="Gene3D" id="3.30.390.50">
    <property type="entry name" value="CO dehydrogenase flavoprotein, C-terminal domain"/>
    <property type="match status" value="1"/>
</dbReference>
<evidence type="ECO:0000256" key="5">
    <source>
        <dbReference type="ARBA" id="ARBA00022630"/>
    </source>
</evidence>
<evidence type="ECO:0000256" key="4">
    <source>
        <dbReference type="ARBA" id="ARBA00022505"/>
    </source>
</evidence>
<feature type="binding site" evidence="16">
    <location>
        <position position="532"/>
    </location>
    <ligand>
        <name>FAD</name>
        <dbReference type="ChEBI" id="CHEBI:57692"/>
    </ligand>
</feature>
<evidence type="ECO:0000256" key="3">
    <source>
        <dbReference type="ARBA" id="ARBA00006849"/>
    </source>
</evidence>
<evidence type="ECO:0000256" key="15">
    <source>
        <dbReference type="PIRSR" id="PIRSR000127-1"/>
    </source>
</evidence>
<dbReference type="InterPro" id="IPR005107">
    <property type="entry name" value="CO_DH_flav_C"/>
</dbReference>
<feature type="binding site" evidence="17">
    <location>
        <position position="236"/>
    </location>
    <ligand>
        <name>[2Fe-2S] cluster</name>
        <dbReference type="ChEBI" id="CHEBI:190135"/>
        <label>2</label>
    </ligand>
</feature>
<gene>
    <name evidence="20" type="ORF">Fcan01_19486</name>
</gene>
<keyword evidence="4 17" id="KW-0500">Molybdenum</keyword>
<evidence type="ECO:0000313" key="20">
    <source>
        <dbReference type="EMBL" id="OXA45637.1"/>
    </source>
</evidence>
<dbReference type="Pfam" id="PF03450">
    <property type="entry name" value="CO_deh_flav_C"/>
    <property type="match status" value="1"/>
</dbReference>
<dbReference type="Gene3D" id="1.10.150.120">
    <property type="entry name" value="[2Fe-2S]-binding domain"/>
    <property type="match status" value="1"/>
</dbReference>
<keyword evidence="21" id="KW-1185">Reference proteome</keyword>
<feature type="binding site" evidence="17">
    <location>
        <position position="1075"/>
    </location>
    <ligand>
        <name>Mo-molybdopterin</name>
        <dbReference type="ChEBI" id="CHEBI:71302"/>
    </ligand>
    <ligandPart>
        <name>Mo</name>
        <dbReference type="ChEBI" id="CHEBI:28685"/>
    </ligandPart>
</feature>
<name>A0A226DLV8_FOLCA</name>
<dbReference type="SUPFAM" id="SSF54292">
    <property type="entry name" value="2Fe-2S ferredoxin-like"/>
    <property type="match status" value="1"/>
</dbReference>
<evidence type="ECO:0000256" key="7">
    <source>
        <dbReference type="ARBA" id="ARBA00022723"/>
    </source>
</evidence>
<dbReference type="InterPro" id="IPR002346">
    <property type="entry name" value="Mopterin_DH_FAD-bd"/>
</dbReference>
<dbReference type="Pfam" id="PF01799">
    <property type="entry name" value="Fer2_2"/>
    <property type="match status" value="1"/>
</dbReference>
<dbReference type="PIRSF" id="PIRSF000127">
    <property type="entry name" value="Xanthine_DH"/>
    <property type="match status" value="1"/>
</dbReference>
<feature type="binding site" evidence="17">
    <location>
        <position position="268"/>
    </location>
    <ligand>
        <name>[2Fe-2S] cluster</name>
        <dbReference type="ChEBI" id="CHEBI:190135"/>
        <label>2</label>
    </ligand>
</feature>
<keyword evidence="12" id="KW-0520">NAD</keyword>
<dbReference type="Pfam" id="PF02738">
    <property type="entry name" value="MoCoBD_1"/>
    <property type="match status" value="2"/>
</dbReference>
<dbReference type="OrthoDB" id="8300278at2759"/>
<keyword evidence="6 17" id="KW-0001">2Fe-2S</keyword>
<evidence type="ECO:0000313" key="21">
    <source>
        <dbReference type="Proteomes" id="UP000198287"/>
    </source>
</evidence>
<comment type="caution">
    <text evidence="20">The sequence shown here is derived from an EMBL/GenBank/DDBJ whole genome shotgun (WGS) entry which is preliminary data.</text>
</comment>
<dbReference type="InterPro" id="IPR036318">
    <property type="entry name" value="FAD-bd_PCMH-like_sf"/>
</dbReference>
<dbReference type="InterPro" id="IPR001041">
    <property type="entry name" value="2Fe-2S_ferredoxin-type"/>
</dbReference>
<dbReference type="SMART" id="SM01008">
    <property type="entry name" value="Ald_Xan_dh_C"/>
    <property type="match status" value="1"/>
</dbReference>
<dbReference type="InterPro" id="IPR016166">
    <property type="entry name" value="FAD-bd_PCMH"/>
</dbReference>
<evidence type="ECO:0000256" key="2">
    <source>
        <dbReference type="ARBA" id="ARBA00004275"/>
    </source>
</evidence>
<evidence type="ECO:0000256" key="11">
    <source>
        <dbReference type="ARBA" id="ARBA00023014"/>
    </source>
</evidence>
<comment type="cofactor">
    <cofactor evidence="14">
        <name>[2Fe-2S] cluster</name>
        <dbReference type="ChEBI" id="CHEBI:190135"/>
    </cofactor>
</comment>
<comment type="similarity">
    <text evidence="3">Belongs to the xanthine dehydrogenase family.</text>
</comment>
<feature type="binding site" evidence="17">
    <location>
        <position position="233"/>
    </location>
    <ligand>
        <name>[2Fe-2S] cluster</name>
        <dbReference type="ChEBI" id="CHEBI:190135"/>
        <label>2</label>
    </ligand>
</feature>
<dbReference type="SUPFAM" id="SSF56176">
    <property type="entry name" value="FAD-binding/transporter-associated domain-like"/>
    <property type="match status" value="1"/>
</dbReference>
<dbReference type="GO" id="GO:0016491">
    <property type="term" value="F:oxidoreductase activity"/>
    <property type="evidence" value="ECO:0007669"/>
    <property type="project" value="UniProtKB-KW"/>
</dbReference>
<comment type="subcellular location">
    <subcellularLocation>
        <location evidence="2">Peroxisome</location>
    </subcellularLocation>
</comment>
<dbReference type="Pfam" id="PF01315">
    <property type="entry name" value="Ald_Xan_dh_C"/>
    <property type="match status" value="1"/>
</dbReference>
<comment type="cofactor">
    <cofactor evidence="17">
        <name>[2Fe-2S] cluster</name>
        <dbReference type="ChEBI" id="CHEBI:190135"/>
    </cofactor>
    <text evidence="17">Binds 2 [2Fe-2S] clusters.</text>
</comment>
<keyword evidence="5" id="KW-0285">Flavoprotein</keyword>
<evidence type="ECO:0000256" key="1">
    <source>
        <dbReference type="ARBA" id="ARBA00001974"/>
    </source>
</evidence>
<feature type="domain" description="FAD-binding PCMH-type" evidence="19">
    <location>
        <begin position="339"/>
        <end position="523"/>
    </location>
</feature>
<dbReference type="InterPro" id="IPR016208">
    <property type="entry name" value="Ald_Oxase/xanthine_DH-like"/>
</dbReference>
<dbReference type="PANTHER" id="PTHR11908:SF132">
    <property type="entry name" value="ALDEHYDE OXIDASE 1-RELATED"/>
    <property type="match status" value="1"/>
</dbReference>
<dbReference type="SUPFAM" id="SSF56003">
    <property type="entry name" value="Molybdenum cofactor-binding domain"/>
    <property type="match status" value="2"/>
</dbReference>
<feature type="binding site" evidence="17">
    <location>
        <position position="171"/>
    </location>
    <ligand>
        <name>[2Fe-2S] cluster</name>
        <dbReference type="ChEBI" id="CHEBI:190135"/>
        <label>1</label>
    </ligand>
</feature>
<dbReference type="EMBL" id="LNIX01000017">
    <property type="protein sequence ID" value="OXA45637.1"/>
    <property type="molecule type" value="Genomic_DNA"/>
</dbReference>
<dbReference type="STRING" id="158441.A0A226DLV8"/>
<dbReference type="PANTHER" id="PTHR11908">
    <property type="entry name" value="XANTHINE DEHYDROGENASE"/>
    <property type="match status" value="1"/>
</dbReference>
<dbReference type="SUPFAM" id="SSF55447">
    <property type="entry name" value="CO dehydrogenase flavoprotein C-terminal domain-like"/>
    <property type="match status" value="1"/>
</dbReference>
<dbReference type="FunFam" id="3.30.365.10:FF:000002">
    <property type="entry name" value="Xanthine dehydrogenase oxidase"/>
    <property type="match status" value="1"/>
</dbReference>
<feature type="binding site" evidence="16">
    <location>
        <position position="470"/>
    </location>
    <ligand>
        <name>FAD</name>
        <dbReference type="ChEBI" id="CHEBI:57692"/>
    </ligand>
</feature>
<dbReference type="GO" id="GO:0071949">
    <property type="term" value="F:FAD binding"/>
    <property type="evidence" value="ECO:0007669"/>
    <property type="project" value="InterPro"/>
</dbReference>
<accession>A0A226DLV8</accession>
<reference evidence="20 21" key="1">
    <citation type="submission" date="2015-12" db="EMBL/GenBank/DDBJ databases">
        <title>The genome of Folsomia candida.</title>
        <authorList>
            <person name="Faddeeva A."/>
            <person name="Derks M.F."/>
            <person name="Anvar Y."/>
            <person name="Smit S."/>
            <person name="Van Straalen N."/>
            <person name="Roelofs D."/>
        </authorList>
    </citation>
    <scope>NUCLEOTIDE SEQUENCE [LARGE SCALE GENOMIC DNA]</scope>
    <source>
        <strain evidence="20 21">VU population</strain>
        <tissue evidence="20">Whole body</tissue>
    </source>
</reference>
<evidence type="ECO:0000259" key="19">
    <source>
        <dbReference type="PROSITE" id="PS51387"/>
    </source>
</evidence>
<keyword evidence="8 16" id="KW-0274">FAD</keyword>
<organism evidence="20 21">
    <name type="scientific">Folsomia candida</name>
    <name type="common">Springtail</name>
    <dbReference type="NCBI Taxonomy" id="158441"/>
    <lineage>
        <taxon>Eukaryota</taxon>
        <taxon>Metazoa</taxon>
        <taxon>Ecdysozoa</taxon>
        <taxon>Arthropoda</taxon>
        <taxon>Hexapoda</taxon>
        <taxon>Collembola</taxon>
        <taxon>Entomobryomorpha</taxon>
        <taxon>Isotomoidea</taxon>
        <taxon>Isotomidae</taxon>
        <taxon>Proisotominae</taxon>
        <taxon>Folsomia</taxon>
    </lineage>
</organism>
<dbReference type="GO" id="GO:0005506">
    <property type="term" value="F:iron ion binding"/>
    <property type="evidence" value="ECO:0007669"/>
    <property type="project" value="InterPro"/>
</dbReference>
<dbReference type="InterPro" id="IPR036010">
    <property type="entry name" value="2Fe-2S_ferredoxin-like_sf"/>
</dbReference>
<dbReference type="InterPro" id="IPR037165">
    <property type="entry name" value="AldOxase/xan_DH_Mopterin-bd_sf"/>
</dbReference>
<dbReference type="Pfam" id="PF00111">
    <property type="entry name" value="Fer2"/>
    <property type="match status" value="1"/>
</dbReference>
<dbReference type="Gene3D" id="3.90.1170.50">
    <property type="entry name" value="Aldehyde oxidase/xanthine dehydrogenase, a/b hammerhead"/>
    <property type="match status" value="1"/>
</dbReference>
<evidence type="ECO:0000256" key="17">
    <source>
        <dbReference type="PIRSR" id="PIRSR000127-3"/>
    </source>
</evidence>
<dbReference type="InterPro" id="IPR012675">
    <property type="entry name" value="Beta-grasp_dom_sf"/>
</dbReference>
<feature type="active site" description="Proton acceptor" evidence="15">
    <location>
        <position position="1438"/>
    </location>
</feature>
<keyword evidence="13" id="KW-0576">Peroxisome</keyword>
<feature type="domain" description="2Fe-2S ferredoxin-type" evidence="18">
    <location>
        <begin position="119"/>
        <end position="211"/>
    </location>
</feature>
<dbReference type="GO" id="GO:0005777">
    <property type="term" value="C:peroxisome"/>
    <property type="evidence" value="ECO:0007669"/>
    <property type="project" value="UniProtKB-SubCell"/>
</dbReference>
<evidence type="ECO:0000256" key="8">
    <source>
        <dbReference type="ARBA" id="ARBA00022827"/>
    </source>
</evidence>
<evidence type="ECO:0000256" key="16">
    <source>
        <dbReference type="PIRSR" id="PIRSR000127-2"/>
    </source>
</evidence>
<dbReference type="CDD" id="cd00207">
    <property type="entry name" value="fer2"/>
    <property type="match status" value="1"/>
</dbReference>
<keyword evidence="9" id="KW-0560">Oxidoreductase</keyword>
<keyword evidence="11 17" id="KW-0411">Iron-sulfur</keyword>
<feature type="binding site" evidence="17">
    <location>
        <position position="163"/>
    </location>
    <ligand>
        <name>[2Fe-2S] cluster</name>
        <dbReference type="ChEBI" id="CHEBI:190135"/>
        <label>1</label>
    </ligand>
</feature>
<dbReference type="InterPro" id="IPR006058">
    <property type="entry name" value="2Fe2S_fd_BS"/>
</dbReference>
<feature type="binding site" evidence="17">
    <location>
        <position position="168"/>
    </location>
    <ligand>
        <name>[2Fe-2S] cluster</name>
        <dbReference type="ChEBI" id="CHEBI:190135"/>
        <label>1</label>
    </ligand>
</feature>
<dbReference type="Proteomes" id="UP000198287">
    <property type="component" value="Unassembled WGS sequence"/>
</dbReference>
<dbReference type="Gene3D" id="3.30.365.10">
    <property type="entry name" value="Aldehyde oxidase/xanthine dehydrogenase, molybdopterin binding domain"/>
    <property type="match status" value="6"/>
</dbReference>
<feature type="binding site" evidence="17">
    <location>
        <position position="193"/>
    </location>
    <ligand>
        <name>[2Fe-2S] cluster</name>
        <dbReference type="ChEBI" id="CHEBI:190135"/>
        <label>1</label>
    </ligand>
</feature>
<dbReference type="Pfam" id="PF00941">
    <property type="entry name" value="FAD_binding_5"/>
    <property type="match status" value="1"/>
</dbReference>
<dbReference type="InterPro" id="IPR036683">
    <property type="entry name" value="CO_DH_flav_C_dom_sf"/>
</dbReference>
<dbReference type="InterPro" id="IPR036884">
    <property type="entry name" value="2Fe-2S-bd_dom_sf"/>
</dbReference>
<evidence type="ECO:0000256" key="6">
    <source>
        <dbReference type="ARBA" id="ARBA00022714"/>
    </source>
</evidence>
<evidence type="ECO:0000259" key="18">
    <source>
        <dbReference type="PROSITE" id="PS51085"/>
    </source>
</evidence>
<keyword evidence="10 17" id="KW-0408">Iron</keyword>
<dbReference type="InterPro" id="IPR046867">
    <property type="entry name" value="AldOxase/xan_DH_MoCoBD2"/>
</dbReference>
<dbReference type="SMART" id="SM01092">
    <property type="entry name" value="CO_deh_flav_C"/>
    <property type="match status" value="1"/>
</dbReference>
<proteinExistence type="inferred from homology"/>
<dbReference type="PROSITE" id="PS51387">
    <property type="entry name" value="FAD_PCMH"/>
    <property type="match status" value="1"/>
</dbReference>
<dbReference type="InterPro" id="IPR016169">
    <property type="entry name" value="FAD-bd_PCMH_sub2"/>
</dbReference>
<dbReference type="PROSITE" id="PS00197">
    <property type="entry name" value="2FE2S_FER_1"/>
    <property type="match status" value="1"/>
</dbReference>
<dbReference type="InterPro" id="IPR036856">
    <property type="entry name" value="Ald_Oxase/Xan_DH_a/b_sf"/>
</dbReference>
<evidence type="ECO:0000256" key="9">
    <source>
        <dbReference type="ARBA" id="ARBA00023002"/>
    </source>
</evidence>
<feature type="binding site" evidence="17">
    <location>
        <position position="1266"/>
    </location>
    <ligand>
        <name>Mo-molybdopterin</name>
        <dbReference type="ChEBI" id="CHEBI:71302"/>
    </ligand>
    <ligandPart>
        <name>Mo</name>
        <dbReference type="ChEBI" id="CHEBI:28685"/>
    </ligandPart>
</feature>
<dbReference type="Gene3D" id="3.30.465.10">
    <property type="match status" value="1"/>
</dbReference>
<protein>
    <submittedName>
        <fullName evidence="20">Xanthine dehydrogenase 1</fullName>
    </submittedName>
</protein>
<feature type="binding site" evidence="17">
    <location>
        <position position="270"/>
    </location>
    <ligand>
        <name>[2Fe-2S] cluster</name>
        <dbReference type="ChEBI" id="CHEBI:190135"/>
        <label>2</label>
    </ligand>
</feature>
<dbReference type="FunFam" id="3.10.20.30:FF:000012">
    <property type="entry name" value="Xanthine dehydrogenase/oxidase"/>
    <property type="match status" value="1"/>
</dbReference>
<evidence type="ECO:0000256" key="14">
    <source>
        <dbReference type="ARBA" id="ARBA00034078"/>
    </source>
</evidence>
<dbReference type="OMA" id="GPKTREP"/>
<evidence type="ECO:0000256" key="13">
    <source>
        <dbReference type="ARBA" id="ARBA00023140"/>
    </source>
</evidence>
<keyword evidence="7 17" id="KW-0479">Metal-binding</keyword>
<dbReference type="InterPro" id="IPR002888">
    <property type="entry name" value="2Fe-2S-bd"/>
</dbReference>
<dbReference type="GO" id="GO:0051537">
    <property type="term" value="F:2 iron, 2 sulfur cluster binding"/>
    <property type="evidence" value="ECO:0007669"/>
    <property type="project" value="UniProtKB-KW"/>
</dbReference>